<sequence length="282" mass="28654">MVDFQSRDTRRGPTIDDESESESADSESSSEDDATGTADDTGDTAAGNSTEVDGEAATSADPLAGETATEDPETAESDPLAEDHGSAAEQAAEDHGSAAPTDGNTEAAVRAEDTDQTTPAAQTAGTTTPSRAVDVAVVTVSGDRAALEDSITGAFEAAGHTVVRRERLQGGYDAIQQMVDTLVDRDAVDVVVTVGGVGLTADDMAIEAVHPLLEKALPGFGEAFRARLADHIGTGIVGVRSTAGISDGTLVFCLPGDAEAAELAVGEILATEAPVLVDQLDQ</sequence>
<dbReference type="GO" id="GO:0006777">
    <property type="term" value="P:Mo-molybdopterin cofactor biosynthetic process"/>
    <property type="evidence" value="ECO:0007669"/>
    <property type="project" value="InterPro"/>
</dbReference>
<feature type="compositionally biased region" description="Basic and acidic residues" evidence="1">
    <location>
        <begin position="81"/>
        <end position="96"/>
    </location>
</feature>
<feature type="compositionally biased region" description="Low complexity" evidence="1">
    <location>
        <begin position="116"/>
        <end position="128"/>
    </location>
</feature>
<accession>A0A8J8CDQ8</accession>
<dbReference type="Proteomes" id="UP000783863">
    <property type="component" value="Unassembled WGS sequence"/>
</dbReference>
<dbReference type="InterPro" id="IPR001453">
    <property type="entry name" value="MoaB/Mog_dom"/>
</dbReference>
<feature type="domain" description="MoaB/Mog" evidence="2">
    <location>
        <begin position="136"/>
        <end position="276"/>
    </location>
</feature>
<comment type="caution">
    <text evidence="3">The sequence shown here is derived from an EMBL/GenBank/DDBJ whole genome shotgun (WGS) entry which is preliminary data.</text>
</comment>
<feature type="compositionally biased region" description="Acidic residues" evidence="1">
    <location>
        <begin position="68"/>
        <end position="80"/>
    </location>
</feature>
<dbReference type="AlphaFoldDB" id="A0A8J8CDQ8"/>
<dbReference type="EMBL" id="RKLQ01000002">
    <property type="protein sequence ID" value="MBX0304885.1"/>
    <property type="molecule type" value="Genomic_DNA"/>
</dbReference>
<dbReference type="InterPro" id="IPR036425">
    <property type="entry name" value="MoaB/Mog-like_dom_sf"/>
</dbReference>
<name>A0A8J8CDQ8_9EURY</name>
<protein>
    <submittedName>
        <fullName evidence="3">Molybdenum cofactor biosynthesis protein MoaB</fullName>
    </submittedName>
</protein>
<feature type="compositionally biased region" description="Acidic residues" evidence="1">
    <location>
        <begin position="15"/>
        <end position="34"/>
    </location>
</feature>
<organism evidence="3 4">
    <name type="scientific">Haloarcula salinisoli</name>
    <dbReference type="NCBI Taxonomy" id="2487746"/>
    <lineage>
        <taxon>Archaea</taxon>
        <taxon>Methanobacteriati</taxon>
        <taxon>Methanobacteriota</taxon>
        <taxon>Stenosarchaea group</taxon>
        <taxon>Halobacteria</taxon>
        <taxon>Halobacteriales</taxon>
        <taxon>Haloarculaceae</taxon>
        <taxon>Haloarcula</taxon>
    </lineage>
</organism>
<evidence type="ECO:0000313" key="4">
    <source>
        <dbReference type="Proteomes" id="UP000783863"/>
    </source>
</evidence>
<dbReference type="Gene3D" id="3.40.980.10">
    <property type="entry name" value="MoaB/Mog-like domain"/>
    <property type="match status" value="1"/>
</dbReference>
<dbReference type="Pfam" id="PF00994">
    <property type="entry name" value="MoCF_biosynth"/>
    <property type="match status" value="1"/>
</dbReference>
<dbReference type="PANTHER" id="PTHR43232:SF2">
    <property type="entry name" value="MOLYBDENUM COFACTOR BIOSYNTHESIS PROTEIN B"/>
    <property type="match status" value="1"/>
</dbReference>
<dbReference type="SMART" id="SM00852">
    <property type="entry name" value="MoCF_biosynth"/>
    <property type="match status" value="1"/>
</dbReference>
<dbReference type="InterPro" id="IPR012245">
    <property type="entry name" value="MoaB"/>
</dbReference>
<feature type="compositionally biased region" description="Basic and acidic residues" evidence="1">
    <location>
        <begin position="1"/>
        <end position="14"/>
    </location>
</feature>
<feature type="compositionally biased region" description="Low complexity" evidence="1">
    <location>
        <begin position="35"/>
        <end position="47"/>
    </location>
</feature>
<dbReference type="SUPFAM" id="SSF53218">
    <property type="entry name" value="Molybdenum cofactor biosynthesis proteins"/>
    <property type="match status" value="1"/>
</dbReference>
<reference evidence="3" key="1">
    <citation type="submission" date="2021-06" db="EMBL/GenBank/DDBJ databases">
        <title>Halomicroarcula sp. F24A a new haloarchaeum isolated from saline soil.</title>
        <authorList>
            <person name="Duran-Viseras A."/>
            <person name="Sanchez-Porro C."/>
            <person name="Ventosa A."/>
        </authorList>
    </citation>
    <scope>NUCLEOTIDE SEQUENCE</scope>
    <source>
        <strain evidence="3">F24A</strain>
    </source>
</reference>
<evidence type="ECO:0000256" key="1">
    <source>
        <dbReference type="SAM" id="MobiDB-lite"/>
    </source>
</evidence>
<keyword evidence="4" id="KW-1185">Reference proteome</keyword>
<evidence type="ECO:0000313" key="3">
    <source>
        <dbReference type="EMBL" id="MBX0304885.1"/>
    </source>
</evidence>
<dbReference type="RefSeq" id="WP_220589081.1">
    <property type="nucleotide sequence ID" value="NZ_RKLQ01000002.1"/>
</dbReference>
<feature type="region of interest" description="Disordered" evidence="1">
    <location>
        <begin position="1"/>
        <end position="128"/>
    </location>
</feature>
<dbReference type="PANTHER" id="PTHR43232">
    <property type="entry name" value="MOLYBDENUM COFACTOR BIOSYNTHESIS PROTEIN B"/>
    <property type="match status" value="1"/>
</dbReference>
<proteinExistence type="predicted"/>
<dbReference type="GO" id="GO:0005829">
    <property type="term" value="C:cytosol"/>
    <property type="evidence" value="ECO:0007669"/>
    <property type="project" value="TreeGrafter"/>
</dbReference>
<gene>
    <name evidence="3" type="ORF">EGD98_14525</name>
</gene>
<evidence type="ECO:0000259" key="2">
    <source>
        <dbReference type="SMART" id="SM00852"/>
    </source>
</evidence>